<dbReference type="EMBL" id="QEQK01000009">
    <property type="protein sequence ID" value="PWN55657.1"/>
    <property type="molecule type" value="Genomic_DNA"/>
</dbReference>
<dbReference type="RefSeq" id="WP_109720581.1">
    <property type="nucleotide sequence ID" value="NZ_QEQK01000009.1"/>
</dbReference>
<dbReference type="Proteomes" id="UP000251800">
    <property type="component" value="Unassembled WGS sequence"/>
</dbReference>
<dbReference type="OrthoDB" id="6073936at2"/>
<name>A0A363UJV7_9GAMM</name>
<keyword evidence="2" id="KW-1185">Reference proteome</keyword>
<evidence type="ECO:0000313" key="1">
    <source>
        <dbReference type="EMBL" id="PWN55657.1"/>
    </source>
</evidence>
<evidence type="ECO:0000313" key="2">
    <source>
        <dbReference type="Proteomes" id="UP000251800"/>
    </source>
</evidence>
<proteinExistence type="predicted"/>
<comment type="caution">
    <text evidence="1">The sequence shown here is derived from an EMBL/GenBank/DDBJ whole genome shotgun (WGS) entry which is preliminary data.</text>
</comment>
<organism evidence="1 2">
    <name type="scientific">Abyssibacter profundi</name>
    <dbReference type="NCBI Taxonomy" id="2182787"/>
    <lineage>
        <taxon>Bacteria</taxon>
        <taxon>Pseudomonadati</taxon>
        <taxon>Pseudomonadota</taxon>
        <taxon>Gammaproteobacteria</taxon>
        <taxon>Chromatiales</taxon>
        <taxon>Oceanococcaceae</taxon>
        <taxon>Abyssibacter</taxon>
    </lineage>
</organism>
<protein>
    <submittedName>
        <fullName evidence="1">Uncharacterized protein</fullName>
    </submittedName>
</protein>
<gene>
    <name evidence="1" type="ORF">DEH80_11160</name>
</gene>
<reference evidence="1 2" key="1">
    <citation type="submission" date="2018-05" db="EMBL/GenBank/DDBJ databases">
        <title>Abyssibacter profundi OUC007T gen. nov., sp. nov, a marine bacterium isolated from seawater of the Mariana Trench.</title>
        <authorList>
            <person name="Zhou S."/>
        </authorList>
    </citation>
    <scope>NUCLEOTIDE SEQUENCE [LARGE SCALE GENOMIC DNA]</scope>
    <source>
        <strain evidence="1 2">OUC007</strain>
    </source>
</reference>
<sequence length="299" mass="32096">MSALLEQAERLKLARVVGCEVDELGPLGEASAAELRSARRAASNALFGRHRSLFGKLAGTTRLLPTKLSAQFTQKFIGPTLAGRVASEMEPKQALALSERLPTPFLAQVCLSLDPGRSEAIIQAMPTELVIDVARELRANQEHIVMAQFADALTDEVVAAVMDSIEDPGDLLKIGFYIESKPRLETIISAMDDAGLARTLEAADQQGLWPEALAMVDGTSEALRARMANLIAAQPDAVIRSALDAAGREELWPLLADAVVLMADAGRSRLIALLDDPQWRRSLQAALAEQGADPAMLPD</sequence>
<dbReference type="AlphaFoldDB" id="A0A363UJV7"/>
<accession>A0A363UJV7</accession>